<evidence type="ECO:0000313" key="1">
    <source>
        <dbReference type="EMBL" id="GMN39144.1"/>
    </source>
</evidence>
<protein>
    <submittedName>
        <fullName evidence="1">Uncharacterized protein</fullName>
    </submittedName>
</protein>
<reference evidence="1" key="1">
    <citation type="submission" date="2023-07" db="EMBL/GenBank/DDBJ databases">
        <title>draft genome sequence of fig (Ficus carica).</title>
        <authorList>
            <person name="Takahashi T."/>
            <person name="Nishimura K."/>
        </authorList>
    </citation>
    <scope>NUCLEOTIDE SEQUENCE</scope>
</reference>
<evidence type="ECO:0000313" key="2">
    <source>
        <dbReference type="Proteomes" id="UP001187192"/>
    </source>
</evidence>
<dbReference type="EMBL" id="BTGU01000009">
    <property type="protein sequence ID" value="GMN39144.1"/>
    <property type="molecule type" value="Genomic_DNA"/>
</dbReference>
<proteinExistence type="predicted"/>
<sequence length="280" mass="31935">MELFVYALSDFPSSDLRGGETEKHRNNEVSDGKEVLGRVLTSNINDIMGKRTKKEQITLLSEFDCNVWDMLSQPPEVVRETIQIEKLSHDLGDFVTVEGYLIPGRLAEIMVKLFRRRGDISRNSQSTLVTKCLTFSFLCQVLYDMSRTWVSLITEDHLKKWCFYANYAKRKGLDVEFMFPHPEDPLESAGRHGNDTARSGGATDDGVLEPEELPLFRDEPTAAPGLDVVAFLDLVCRQRQGLRWVGGGSRPWCMVGQWWFLEIWVGFAHGGCVWWPVGQW</sequence>
<dbReference type="AlphaFoldDB" id="A0AA88DH15"/>
<gene>
    <name evidence="1" type="ORF">TIFTF001_008377</name>
</gene>
<accession>A0AA88DH15</accession>
<comment type="caution">
    <text evidence="1">The sequence shown here is derived from an EMBL/GenBank/DDBJ whole genome shotgun (WGS) entry which is preliminary data.</text>
</comment>
<name>A0AA88DH15_FICCA</name>
<dbReference type="Proteomes" id="UP001187192">
    <property type="component" value="Unassembled WGS sequence"/>
</dbReference>
<organism evidence="1 2">
    <name type="scientific">Ficus carica</name>
    <name type="common">Common fig</name>
    <dbReference type="NCBI Taxonomy" id="3494"/>
    <lineage>
        <taxon>Eukaryota</taxon>
        <taxon>Viridiplantae</taxon>
        <taxon>Streptophyta</taxon>
        <taxon>Embryophyta</taxon>
        <taxon>Tracheophyta</taxon>
        <taxon>Spermatophyta</taxon>
        <taxon>Magnoliopsida</taxon>
        <taxon>eudicotyledons</taxon>
        <taxon>Gunneridae</taxon>
        <taxon>Pentapetalae</taxon>
        <taxon>rosids</taxon>
        <taxon>fabids</taxon>
        <taxon>Rosales</taxon>
        <taxon>Moraceae</taxon>
        <taxon>Ficeae</taxon>
        <taxon>Ficus</taxon>
    </lineage>
</organism>
<keyword evidence="2" id="KW-1185">Reference proteome</keyword>